<keyword evidence="1" id="KW-1133">Transmembrane helix</keyword>
<evidence type="ECO:0000256" key="1">
    <source>
        <dbReference type="SAM" id="Phobius"/>
    </source>
</evidence>
<dbReference type="RefSeq" id="WP_187529763.1">
    <property type="nucleotide sequence ID" value="NZ_CP060724.1"/>
</dbReference>
<organism evidence="2 3">
    <name type="scientific">Weissella diestrammenae</name>
    <dbReference type="NCBI Taxonomy" id="1162633"/>
    <lineage>
        <taxon>Bacteria</taxon>
        <taxon>Bacillati</taxon>
        <taxon>Bacillota</taxon>
        <taxon>Bacilli</taxon>
        <taxon>Lactobacillales</taxon>
        <taxon>Lactobacillaceae</taxon>
        <taxon>Weissella</taxon>
    </lineage>
</organism>
<sequence length="75" mass="8865">MKKIFIDGFVRATPGSLVFTIALDYFFVWYIHPTTPFLRLVVFLLLVLPDLISVVASFYSYLMQNQEEWRRSSKK</sequence>
<proteinExistence type="predicted"/>
<evidence type="ECO:0000313" key="3">
    <source>
        <dbReference type="Proteomes" id="UP000515800"/>
    </source>
</evidence>
<dbReference type="EMBL" id="CP060724">
    <property type="protein sequence ID" value="QNN75935.1"/>
    <property type="molecule type" value="Genomic_DNA"/>
</dbReference>
<feature type="transmembrane region" description="Helical" evidence="1">
    <location>
        <begin position="12"/>
        <end position="31"/>
    </location>
</feature>
<dbReference type="AlphaFoldDB" id="A0A7G9T760"/>
<gene>
    <name evidence="2" type="ORF">H9L19_03510</name>
</gene>
<keyword evidence="1" id="KW-0812">Transmembrane</keyword>
<reference evidence="2 3" key="1">
    <citation type="submission" date="2020-08" db="EMBL/GenBank/DDBJ databases">
        <title>Genome sequence of Weissella diestrammenae KACC 16890T.</title>
        <authorList>
            <person name="Hyun D.-W."/>
            <person name="Bae J.-W."/>
        </authorList>
    </citation>
    <scope>NUCLEOTIDE SEQUENCE [LARGE SCALE GENOMIC DNA]</scope>
    <source>
        <strain evidence="2 3">KACC 16890</strain>
    </source>
</reference>
<feature type="transmembrane region" description="Helical" evidence="1">
    <location>
        <begin position="37"/>
        <end position="62"/>
    </location>
</feature>
<accession>A0A7G9T760</accession>
<name>A0A7G9T760_9LACO</name>
<dbReference type="Proteomes" id="UP000515800">
    <property type="component" value="Chromosome"/>
</dbReference>
<keyword evidence="3" id="KW-1185">Reference proteome</keyword>
<dbReference type="KEGG" id="wdi:H9L19_03510"/>
<evidence type="ECO:0000313" key="2">
    <source>
        <dbReference type="EMBL" id="QNN75935.1"/>
    </source>
</evidence>
<keyword evidence="1" id="KW-0472">Membrane</keyword>
<protein>
    <submittedName>
        <fullName evidence="2">Uncharacterized protein</fullName>
    </submittedName>
</protein>